<dbReference type="Proteomes" id="UP000293433">
    <property type="component" value="Unassembled WGS sequence"/>
</dbReference>
<comment type="caution">
    <text evidence="1">The sequence shown here is derived from an EMBL/GenBank/DDBJ whole genome shotgun (WGS) entry which is preliminary data.</text>
</comment>
<dbReference type="InterPro" id="IPR017550">
    <property type="entry name" value="Formylmethanofuran_DH_suC"/>
</dbReference>
<keyword evidence="2" id="KW-1185">Reference proteome</keyword>
<dbReference type="AlphaFoldDB" id="A0A4Q7LE29"/>
<reference evidence="1 2" key="1">
    <citation type="submission" date="2019-02" db="EMBL/GenBank/DDBJ databases">
        <title>Genomic Encyclopedia of Type Strains, Phase IV (KMG-IV): sequencing the most valuable type-strain genomes for metagenomic binning, comparative biology and taxonomic classification.</title>
        <authorList>
            <person name="Goeker M."/>
        </authorList>
    </citation>
    <scope>NUCLEOTIDE SEQUENCE [LARGE SCALE GENOMIC DNA]</scope>
    <source>
        <strain evidence="1 2">DSM 10617</strain>
    </source>
</reference>
<sequence>MKGHRLDLKAVPALRLDLRGVLPMALAALSPDEIAHLPVGHGRSLQALGDWFRIEPFEADAPTLHLHGDAAALARCDHIGEGMGGGLLMVHGDAGDHVGSGMGGGELRVLGSARDLAGCELAGGLLRIDGDVGAACGSPRPGQLDGMRGGLLLVGGSAGERLADRMRRGTLIVAGDVGEHAASRLVAGTLVIGGALRGRHAGWGQRRGSVIWLDADQAGRWQDSPPTGYVAAQADAPVAWALLARDLRRLGAEVAASADVAPGWSTLAARLAALPSLPAPPRLLGDIGVDGRGEWLLPSG</sequence>
<name>A0A4Q7LE29_9BURK</name>
<gene>
    <name evidence="1" type="ORF">EV685_3394</name>
</gene>
<accession>A0A4Q7LE29</accession>
<dbReference type="OrthoDB" id="8562860at2"/>
<organism evidence="1 2">
    <name type="scientific">Sphaerotilus mobilis</name>
    <dbReference type="NCBI Taxonomy" id="47994"/>
    <lineage>
        <taxon>Bacteria</taxon>
        <taxon>Pseudomonadati</taxon>
        <taxon>Pseudomonadota</taxon>
        <taxon>Betaproteobacteria</taxon>
        <taxon>Burkholderiales</taxon>
        <taxon>Sphaerotilaceae</taxon>
        <taxon>Sphaerotilus</taxon>
    </lineage>
</organism>
<dbReference type="GO" id="GO:0046914">
    <property type="term" value="F:transition metal ion binding"/>
    <property type="evidence" value="ECO:0007669"/>
    <property type="project" value="InterPro"/>
</dbReference>
<dbReference type="Gene3D" id="2.160.20.60">
    <property type="entry name" value="Glutamate synthase, alpha subunit, C-terminal domain"/>
    <property type="match status" value="1"/>
</dbReference>
<dbReference type="GO" id="GO:0018493">
    <property type="term" value="F:formylmethanofuran dehydrogenase activity"/>
    <property type="evidence" value="ECO:0007669"/>
    <property type="project" value="InterPro"/>
</dbReference>
<protein>
    <submittedName>
        <fullName evidence="1">Formylmethanofuran dehydrogenase subunit C</fullName>
    </submittedName>
</protein>
<dbReference type="GO" id="GO:0015948">
    <property type="term" value="P:methanogenesis"/>
    <property type="evidence" value="ECO:0007669"/>
    <property type="project" value="InterPro"/>
</dbReference>
<dbReference type="PANTHER" id="PTHR39673">
    <property type="entry name" value="TUNGSTEN FORMYLMETHANOFURAN DEHYDROGENASE, SUBUNIT C (FWDC)"/>
    <property type="match status" value="1"/>
</dbReference>
<dbReference type="PANTHER" id="PTHR39673:SF5">
    <property type="entry name" value="TUNGSTEN-CONTAINING FORMYLMETHANOFURAN DEHYDROGENASE 2 SUBUNIT C"/>
    <property type="match status" value="1"/>
</dbReference>
<dbReference type="InterPro" id="IPR036485">
    <property type="entry name" value="Glu_synth_asu_C_sf"/>
</dbReference>
<dbReference type="EMBL" id="SGWV01000011">
    <property type="protein sequence ID" value="RZS52203.1"/>
    <property type="molecule type" value="Genomic_DNA"/>
</dbReference>
<proteinExistence type="predicted"/>
<dbReference type="RefSeq" id="WP_130483199.1">
    <property type="nucleotide sequence ID" value="NZ_SGWV01000011.1"/>
</dbReference>
<dbReference type="NCBIfam" id="TIGR03122">
    <property type="entry name" value="one_C_dehyd_C"/>
    <property type="match status" value="1"/>
</dbReference>
<evidence type="ECO:0000313" key="1">
    <source>
        <dbReference type="EMBL" id="RZS52203.1"/>
    </source>
</evidence>
<evidence type="ECO:0000313" key="2">
    <source>
        <dbReference type="Proteomes" id="UP000293433"/>
    </source>
</evidence>
<dbReference type="SUPFAM" id="SSF69336">
    <property type="entry name" value="Alpha subunit of glutamate synthase, C-terminal domain"/>
    <property type="match status" value="1"/>
</dbReference>